<proteinExistence type="predicted"/>
<accession>A0A975B8L1</accession>
<gene>
    <name evidence="1" type="ORF">dnl_30830</name>
</gene>
<dbReference type="AlphaFoldDB" id="A0A975B8L1"/>
<dbReference type="NCBIfam" id="NF047705">
    <property type="entry name" value="slr1659_superfam"/>
    <property type="match status" value="1"/>
</dbReference>
<dbReference type="EMBL" id="CP061799">
    <property type="protein sequence ID" value="QTA80770.1"/>
    <property type="molecule type" value="Genomic_DNA"/>
</dbReference>
<dbReference type="RefSeq" id="WP_207692347.1">
    <property type="nucleotide sequence ID" value="NZ_CP061799.1"/>
</dbReference>
<dbReference type="Proteomes" id="UP000663720">
    <property type="component" value="Chromosome"/>
</dbReference>
<evidence type="ECO:0000313" key="2">
    <source>
        <dbReference type="Proteomes" id="UP000663720"/>
    </source>
</evidence>
<name>A0A975B8L1_9BACT</name>
<evidence type="ECO:0000313" key="1">
    <source>
        <dbReference type="EMBL" id="QTA80770.1"/>
    </source>
</evidence>
<dbReference type="KEGG" id="dli:dnl_30830"/>
<keyword evidence="2" id="KW-1185">Reference proteome</keyword>
<organism evidence="1 2">
    <name type="scientific">Desulfonema limicola</name>
    <dbReference type="NCBI Taxonomy" id="45656"/>
    <lineage>
        <taxon>Bacteria</taxon>
        <taxon>Pseudomonadati</taxon>
        <taxon>Thermodesulfobacteriota</taxon>
        <taxon>Desulfobacteria</taxon>
        <taxon>Desulfobacterales</taxon>
        <taxon>Desulfococcaceae</taxon>
        <taxon>Desulfonema</taxon>
    </lineage>
</organism>
<sequence length="114" mass="12627">MKINHPDYHLEFNPETGVVSCAGSLELRGKQGYAGIAELLKNVMEAKPPVITLDIRHLEFLNTTGITTFGGFIIGIRKTGASRLKVLGAKNYPWQARAFKGLQKLLPAMEIEFK</sequence>
<protein>
    <recommendedName>
        <fullName evidence="3">STAS domain-containing protein</fullName>
    </recommendedName>
</protein>
<evidence type="ECO:0008006" key="3">
    <source>
        <dbReference type="Google" id="ProtNLM"/>
    </source>
</evidence>
<reference evidence="1" key="1">
    <citation type="journal article" date="2021" name="Microb. Physiol.">
        <title>Proteogenomic Insights into the Physiology of Marine, Sulfate-Reducing, Filamentous Desulfonema limicola and Desulfonema magnum.</title>
        <authorList>
            <person name="Schnaars V."/>
            <person name="Wohlbrand L."/>
            <person name="Scheve S."/>
            <person name="Hinrichs C."/>
            <person name="Reinhardt R."/>
            <person name="Rabus R."/>
        </authorList>
    </citation>
    <scope>NUCLEOTIDE SEQUENCE</scope>
    <source>
        <strain evidence="1">5ac10</strain>
    </source>
</reference>